<evidence type="ECO:0000313" key="4">
    <source>
        <dbReference type="EMBL" id="MFC4358000.1"/>
    </source>
</evidence>
<organism evidence="4 5">
    <name type="scientific">Halobium salinum</name>
    <dbReference type="NCBI Taxonomy" id="1364940"/>
    <lineage>
        <taxon>Archaea</taxon>
        <taxon>Methanobacteriati</taxon>
        <taxon>Methanobacteriota</taxon>
        <taxon>Stenosarchaea group</taxon>
        <taxon>Halobacteria</taxon>
        <taxon>Halobacteriales</taxon>
        <taxon>Haloferacaceae</taxon>
        <taxon>Halobium</taxon>
    </lineage>
</organism>
<proteinExistence type="predicted"/>
<evidence type="ECO:0000256" key="2">
    <source>
        <dbReference type="PROSITE-ProRule" id="PRU00703"/>
    </source>
</evidence>
<accession>A0ABD5PBI9</accession>
<dbReference type="PANTHER" id="PTHR43080">
    <property type="entry name" value="CBS DOMAIN-CONTAINING PROTEIN CBSX3, MITOCHONDRIAL"/>
    <property type="match status" value="1"/>
</dbReference>
<keyword evidence="1 2" id="KW-0129">CBS domain</keyword>
<feature type="domain" description="CBS" evidence="3">
    <location>
        <begin position="7"/>
        <end position="64"/>
    </location>
</feature>
<feature type="domain" description="CBS" evidence="3">
    <location>
        <begin position="70"/>
        <end position="127"/>
    </location>
</feature>
<dbReference type="Proteomes" id="UP001595921">
    <property type="component" value="Unassembled WGS sequence"/>
</dbReference>
<evidence type="ECO:0000313" key="5">
    <source>
        <dbReference type="Proteomes" id="UP001595921"/>
    </source>
</evidence>
<dbReference type="Gene3D" id="3.10.580.10">
    <property type="entry name" value="CBS-domain"/>
    <property type="match status" value="1"/>
</dbReference>
<dbReference type="SMART" id="SM00116">
    <property type="entry name" value="CBS"/>
    <property type="match status" value="2"/>
</dbReference>
<dbReference type="InterPro" id="IPR000644">
    <property type="entry name" value="CBS_dom"/>
</dbReference>
<dbReference type="InterPro" id="IPR046342">
    <property type="entry name" value="CBS_dom_sf"/>
</dbReference>
<dbReference type="CDD" id="cd02205">
    <property type="entry name" value="CBS_pair_SF"/>
    <property type="match status" value="1"/>
</dbReference>
<dbReference type="RefSeq" id="WP_267624419.1">
    <property type="nucleotide sequence ID" value="NZ_JAODIW010000008.1"/>
</dbReference>
<evidence type="ECO:0000259" key="3">
    <source>
        <dbReference type="PROSITE" id="PS51371"/>
    </source>
</evidence>
<dbReference type="EMBL" id="JBHSDS010000006">
    <property type="protein sequence ID" value="MFC4358000.1"/>
    <property type="molecule type" value="Genomic_DNA"/>
</dbReference>
<dbReference type="PROSITE" id="PS51371">
    <property type="entry name" value="CBS"/>
    <property type="match status" value="2"/>
</dbReference>
<reference evidence="4 5" key="1">
    <citation type="journal article" date="2019" name="Int. J. Syst. Evol. Microbiol.">
        <title>The Global Catalogue of Microorganisms (GCM) 10K type strain sequencing project: providing services to taxonomists for standard genome sequencing and annotation.</title>
        <authorList>
            <consortium name="The Broad Institute Genomics Platform"/>
            <consortium name="The Broad Institute Genome Sequencing Center for Infectious Disease"/>
            <person name="Wu L."/>
            <person name="Ma J."/>
        </authorList>
    </citation>
    <scope>NUCLEOTIDE SEQUENCE [LARGE SCALE GENOMIC DNA]</scope>
    <source>
        <strain evidence="4 5">CGMCC 1.12553</strain>
    </source>
</reference>
<gene>
    <name evidence="4" type="ORF">ACFO0N_08580</name>
</gene>
<dbReference type="SUPFAM" id="SSF54631">
    <property type="entry name" value="CBS-domain pair"/>
    <property type="match status" value="1"/>
</dbReference>
<keyword evidence="5" id="KW-1185">Reference proteome</keyword>
<dbReference type="InterPro" id="IPR051257">
    <property type="entry name" value="Diverse_CBS-Domain"/>
</dbReference>
<name>A0ABD5PBI9_9EURY</name>
<protein>
    <submittedName>
        <fullName evidence="4">CBS domain-containing protein</fullName>
    </submittedName>
</protein>
<dbReference type="Pfam" id="PF00571">
    <property type="entry name" value="CBS"/>
    <property type="match status" value="2"/>
</dbReference>
<dbReference type="PANTHER" id="PTHR43080:SF2">
    <property type="entry name" value="CBS DOMAIN-CONTAINING PROTEIN"/>
    <property type="match status" value="1"/>
</dbReference>
<dbReference type="AlphaFoldDB" id="A0ABD5PBI9"/>
<evidence type="ECO:0000256" key="1">
    <source>
        <dbReference type="ARBA" id="ARBA00023122"/>
    </source>
</evidence>
<sequence length="136" mass="13926">MRLGDLAGDDVPTAGPETTVGELTAAMRNRGVDSVVVLDEGTPLGLVTAADVGRVYVEGEVLDSQAVADLLPENPVTLREGADLPALLAEFEATGAREAVVVDDAGEYVGVVTLGDALVAFGEELSEVLALFEGSD</sequence>
<comment type="caution">
    <text evidence="4">The sequence shown here is derived from an EMBL/GenBank/DDBJ whole genome shotgun (WGS) entry which is preliminary data.</text>
</comment>